<dbReference type="PANTHER" id="PTHR18916">
    <property type="entry name" value="DYNACTIN 1-RELATED MICROTUBULE-BINDING"/>
    <property type="match status" value="1"/>
</dbReference>
<dbReference type="Pfam" id="PF14560">
    <property type="entry name" value="Ubiquitin_2"/>
    <property type="match status" value="1"/>
</dbReference>
<dbReference type="GO" id="GO:0035371">
    <property type="term" value="C:microtubule plus-end"/>
    <property type="evidence" value="ECO:0007669"/>
    <property type="project" value="TreeGrafter"/>
</dbReference>
<dbReference type="GO" id="GO:0005634">
    <property type="term" value="C:nucleus"/>
    <property type="evidence" value="ECO:0007669"/>
    <property type="project" value="TreeGrafter"/>
</dbReference>
<dbReference type="Proteomes" id="UP000326289">
    <property type="component" value="Unassembled WGS sequence"/>
</dbReference>
<dbReference type="PANTHER" id="PTHR18916:SF85">
    <property type="entry name" value="TUBULIN-FOLDING COFACTOR B"/>
    <property type="match status" value="1"/>
</dbReference>
<dbReference type="InterPro" id="IPR036859">
    <property type="entry name" value="CAP-Gly_dom_sf"/>
</dbReference>
<dbReference type="SMART" id="SM01052">
    <property type="entry name" value="CAP_GLY"/>
    <property type="match status" value="1"/>
</dbReference>
<dbReference type="GO" id="GO:0051010">
    <property type="term" value="F:microtubule plus-end binding"/>
    <property type="evidence" value="ECO:0007669"/>
    <property type="project" value="TreeGrafter"/>
</dbReference>
<dbReference type="Gene3D" id="3.10.20.90">
    <property type="entry name" value="Phosphatidylinositol 3-kinase Catalytic Subunit, Chain A, domain 1"/>
    <property type="match status" value="1"/>
</dbReference>
<keyword evidence="2" id="KW-0963">Cytoplasm</keyword>
<dbReference type="GO" id="GO:0005938">
    <property type="term" value="C:cell cortex"/>
    <property type="evidence" value="ECO:0007669"/>
    <property type="project" value="TreeGrafter"/>
</dbReference>
<keyword evidence="8" id="KW-1185">Reference proteome</keyword>
<name>A0A5N6ILY9_9EURO</name>
<dbReference type="InterPro" id="IPR000626">
    <property type="entry name" value="Ubiquitin-like_dom"/>
</dbReference>
<dbReference type="InterPro" id="IPR029071">
    <property type="entry name" value="Ubiquitin-like_domsf"/>
</dbReference>
<evidence type="ECO:0000256" key="3">
    <source>
        <dbReference type="ARBA" id="ARBA00023186"/>
    </source>
</evidence>
<dbReference type="EMBL" id="ML732911">
    <property type="protein sequence ID" value="KAB8267237.1"/>
    <property type="molecule type" value="Genomic_DNA"/>
</dbReference>
<evidence type="ECO:0000313" key="8">
    <source>
        <dbReference type="Proteomes" id="UP000326289"/>
    </source>
</evidence>
<proteinExistence type="inferred from homology"/>
<evidence type="ECO:0000256" key="4">
    <source>
        <dbReference type="ARBA" id="ARBA00025779"/>
    </source>
</evidence>
<keyword evidence="3" id="KW-0143">Chaperone</keyword>
<dbReference type="PROSITE" id="PS50245">
    <property type="entry name" value="CAP_GLY_2"/>
    <property type="match status" value="1"/>
</dbReference>
<comment type="similarity">
    <text evidence="4">Belongs to the TBCB family.</text>
</comment>
<dbReference type="AlphaFoldDB" id="A0A5N6ILY9"/>
<dbReference type="Gene3D" id="2.30.30.190">
    <property type="entry name" value="CAP Gly-rich-like domain"/>
    <property type="match status" value="1"/>
</dbReference>
<feature type="region of interest" description="Disordered" evidence="5">
    <location>
        <begin position="148"/>
        <end position="178"/>
    </location>
</feature>
<dbReference type="PROSITE" id="PS00845">
    <property type="entry name" value="CAP_GLY_1"/>
    <property type="match status" value="1"/>
</dbReference>
<dbReference type="Pfam" id="PF01302">
    <property type="entry name" value="CAP_GLY"/>
    <property type="match status" value="1"/>
</dbReference>
<sequence>MSFQPTPSDVSVLITAPTASANSEPHFVTERRITPTWTVIQLKSKLETMTGIPPGSQSLKLKTPGFPDQWLDGDENIIGDWELRKGCEIEVHDSRPPSARPNFHDLSSVEKYVLPAATYESLPNSVLAWKKHQKLGRFDPNVLSPYESARKQAEQDAEDIGSRGKKHKWKRSQEREKKKSKSLTIRMLLFIGIAVSKRAIILPSSPPHVRRGIIRFVGPVPSIPYPGVEIRDTDASALPIWVGIELDEPTGKNDGSVGGKRYFTCPNKSGIFVKPEKVEVGEFPPLELDDLEDETMEEI</sequence>
<accession>A0A5N6ILY9</accession>
<evidence type="ECO:0000256" key="2">
    <source>
        <dbReference type="ARBA" id="ARBA00022490"/>
    </source>
</evidence>
<feature type="domain" description="CAP-Gly" evidence="6">
    <location>
        <begin position="240"/>
        <end position="274"/>
    </location>
</feature>
<protein>
    <submittedName>
        <fullName evidence="7">CAP Gly-rich domain-containing protein</fullName>
    </submittedName>
</protein>
<reference evidence="7 8" key="1">
    <citation type="submission" date="2019-04" db="EMBL/GenBank/DDBJ databases">
        <title>Fungal friends and foes A comparative genomics study of 23 Aspergillus species from section Flavi.</title>
        <authorList>
            <consortium name="DOE Joint Genome Institute"/>
            <person name="Kjaerbolling I."/>
            <person name="Vesth T.C."/>
            <person name="Frisvad J.C."/>
            <person name="Nybo J.L."/>
            <person name="Theobald S."/>
            <person name="Kildgaard S."/>
            <person name="Petersen T.I."/>
            <person name="Kuo A."/>
            <person name="Sato A."/>
            <person name="Lyhne E.K."/>
            <person name="Kogle M.E."/>
            <person name="Wiebenga A."/>
            <person name="Kun R.S."/>
            <person name="Lubbers R.J."/>
            <person name="Makela M.R."/>
            <person name="Barry K."/>
            <person name="Chovatia M."/>
            <person name="Clum A."/>
            <person name="Daum C."/>
            <person name="Haridas S."/>
            <person name="He G."/>
            <person name="LaButti K."/>
            <person name="Lipzen A."/>
            <person name="Mondo S."/>
            <person name="Pangilinan J."/>
            <person name="Riley R."/>
            <person name="Salamov A."/>
            <person name="Simmons B.A."/>
            <person name="Magnuson J.K."/>
            <person name="Henrissat B."/>
            <person name="Mortensen U.H."/>
            <person name="Larsen T.O."/>
            <person name="De vries R.P."/>
            <person name="Grigoriev I.V."/>
            <person name="Machida M."/>
            <person name="Baker S.E."/>
            <person name="Andersen M.R."/>
        </authorList>
    </citation>
    <scope>NUCLEOTIDE SEQUENCE [LARGE SCALE GENOMIC DNA]</scope>
    <source>
        <strain evidence="7 8">CBS 117635</strain>
    </source>
</reference>
<dbReference type="SUPFAM" id="SSF74924">
    <property type="entry name" value="Cap-Gly domain"/>
    <property type="match status" value="1"/>
</dbReference>
<dbReference type="SUPFAM" id="SSF54236">
    <property type="entry name" value="Ubiquitin-like"/>
    <property type="match status" value="1"/>
</dbReference>
<evidence type="ECO:0000256" key="1">
    <source>
        <dbReference type="ARBA" id="ARBA00004496"/>
    </source>
</evidence>
<gene>
    <name evidence="7" type="ORF">BDV30DRAFT_244519</name>
</gene>
<evidence type="ECO:0000259" key="6">
    <source>
        <dbReference type="PROSITE" id="PS50245"/>
    </source>
</evidence>
<dbReference type="InterPro" id="IPR000938">
    <property type="entry name" value="CAP-Gly_domain"/>
</dbReference>
<dbReference type="GO" id="GO:0031122">
    <property type="term" value="P:cytoplasmic microtubule organization"/>
    <property type="evidence" value="ECO:0007669"/>
    <property type="project" value="TreeGrafter"/>
</dbReference>
<evidence type="ECO:0000313" key="7">
    <source>
        <dbReference type="EMBL" id="KAB8267237.1"/>
    </source>
</evidence>
<organism evidence="7 8">
    <name type="scientific">Aspergillus minisclerotigenes</name>
    <dbReference type="NCBI Taxonomy" id="656917"/>
    <lineage>
        <taxon>Eukaryota</taxon>
        <taxon>Fungi</taxon>
        <taxon>Dikarya</taxon>
        <taxon>Ascomycota</taxon>
        <taxon>Pezizomycotina</taxon>
        <taxon>Eurotiomycetes</taxon>
        <taxon>Eurotiomycetidae</taxon>
        <taxon>Eurotiales</taxon>
        <taxon>Aspergillaceae</taxon>
        <taxon>Aspergillus</taxon>
        <taxon>Aspergillus subgen. Circumdati</taxon>
    </lineage>
</organism>
<evidence type="ECO:0000256" key="5">
    <source>
        <dbReference type="SAM" id="MobiDB-lite"/>
    </source>
</evidence>
<comment type="subcellular location">
    <subcellularLocation>
        <location evidence="1">Cytoplasm</location>
    </subcellularLocation>
</comment>